<comment type="caution">
    <text evidence="2">The sequence shown here is derived from an EMBL/GenBank/DDBJ whole genome shotgun (WGS) entry which is preliminary data.</text>
</comment>
<accession>A0ABY1PMD3</accession>
<name>A0ABY1PMD3_9HYPH</name>
<proteinExistence type="predicted"/>
<dbReference type="EMBL" id="FXTT01000012">
    <property type="protein sequence ID" value="SMP37357.1"/>
    <property type="molecule type" value="Genomic_DNA"/>
</dbReference>
<dbReference type="Proteomes" id="UP001157914">
    <property type="component" value="Unassembled WGS sequence"/>
</dbReference>
<evidence type="ECO:0000313" key="2">
    <source>
        <dbReference type="EMBL" id="SMP37357.1"/>
    </source>
</evidence>
<evidence type="ECO:0000256" key="1">
    <source>
        <dbReference type="SAM" id="MobiDB-lite"/>
    </source>
</evidence>
<feature type="compositionally biased region" description="Polar residues" evidence="1">
    <location>
        <begin position="478"/>
        <end position="488"/>
    </location>
</feature>
<keyword evidence="3" id="KW-1185">Reference proteome</keyword>
<reference evidence="2 3" key="1">
    <citation type="submission" date="2017-05" db="EMBL/GenBank/DDBJ databases">
        <authorList>
            <person name="Varghese N."/>
            <person name="Submissions S."/>
        </authorList>
    </citation>
    <scope>NUCLEOTIDE SEQUENCE [LARGE SCALE GENOMIC DNA]</scope>
    <source>
        <strain evidence="2 3">DSM 15949</strain>
    </source>
</reference>
<organism evidence="2 3">
    <name type="scientific">Roseibium denhamense</name>
    <dbReference type="NCBI Taxonomy" id="76305"/>
    <lineage>
        <taxon>Bacteria</taxon>
        <taxon>Pseudomonadati</taxon>
        <taxon>Pseudomonadota</taxon>
        <taxon>Alphaproteobacteria</taxon>
        <taxon>Hyphomicrobiales</taxon>
        <taxon>Stappiaceae</taxon>
        <taxon>Roseibium</taxon>
    </lineage>
</organism>
<evidence type="ECO:0000313" key="3">
    <source>
        <dbReference type="Proteomes" id="UP001157914"/>
    </source>
</evidence>
<sequence>MALVVLYDAAVQDARNRLRSAQIAAMTDVLDTFVTSLPQQDKYAAKFVSWVNSLKPLQAASPSVAGLCSKANARLLAAQTRAGDLYQNGKILDVFAFGDVFRYLGEFIEFGSQAGDANLKGLDQFRKGLRNQLAFNKAINRARLPVPGFEFTGKPDLGIFKLSLLDRSLVKFMERYYGPYVGADISGTTTDALDVLAWYVTSARGTGPTDENLAKAATYSIDIGAELVPIATMVLQYHHSLTECGLALALPSTSMAETADKAGLKSFDPYDFGTLINQSPDWKISAEVAARANAILKRDLGGARLVILRDWMDVEAMPPSDRSAYGEIALLGTADAFSALNQLEGQIFDLKQQYPEFSSVRDMEYYAKRSRQDPDANPALAAMAQKQFGNAELLLGTDASGTTVKRRLAELTSMRGDQIDALSSGMGAASLLFDDFNKALAKIDPTGHALAAPPELFADEAAATHAVLTADGPPASPGEQQAVTSPKSSARAAPQPEKAAEAVSAGKAPTPLKTDADGEGEAQAKPAEDAAQKAGSTSQTAPPRSQADILKSLDPTAIDALQKLLAAART</sequence>
<protein>
    <submittedName>
        <fullName evidence="2">Uncharacterized protein</fullName>
    </submittedName>
</protein>
<feature type="compositionally biased region" description="Polar residues" evidence="1">
    <location>
        <begin position="534"/>
        <end position="543"/>
    </location>
</feature>
<gene>
    <name evidence="2" type="ORF">SAMN06265374_0074</name>
</gene>
<dbReference type="RefSeq" id="WP_155189238.1">
    <property type="nucleotide sequence ID" value="NZ_BAAAEA010000009.1"/>
</dbReference>
<feature type="region of interest" description="Disordered" evidence="1">
    <location>
        <begin position="469"/>
        <end position="553"/>
    </location>
</feature>